<accession>A0ABX0M6W7</accession>
<protein>
    <submittedName>
        <fullName evidence="1">Uncharacterized protein</fullName>
    </submittedName>
</protein>
<organism evidence="1 2">
    <name type="scientific">Massilia aquatica</name>
    <dbReference type="NCBI Taxonomy" id="2609000"/>
    <lineage>
        <taxon>Bacteria</taxon>
        <taxon>Pseudomonadati</taxon>
        <taxon>Pseudomonadota</taxon>
        <taxon>Betaproteobacteria</taxon>
        <taxon>Burkholderiales</taxon>
        <taxon>Oxalobacteraceae</taxon>
        <taxon>Telluria group</taxon>
        <taxon>Massilia</taxon>
    </lineage>
</organism>
<comment type="caution">
    <text evidence="1">The sequence shown here is derived from an EMBL/GenBank/DDBJ whole genome shotgun (WGS) entry which is preliminary data.</text>
</comment>
<sequence>MAAFHERGMDVDEILARRLWDNEECPHFDLIMHADGRIYSLQANDQKISDKCCTNSIAWMPVSQVPGMDDSDNLNEGFTSLYRKDLPHLDLVLRCGECCSEKMVSCH</sequence>
<keyword evidence="2" id="KW-1185">Reference proteome</keyword>
<proteinExistence type="predicted"/>
<evidence type="ECO:0000313" key="1">
    <source>
        <dbReference type="EMBL" id="NHZ42965.1"/>
    </source>
</evidence>
<dbReference type="EMBL" id="VVIW01000016">
    <property type="protein sequence ID" value="NHZ42965.1"/>
    <property type="molecule type" value="Genomic_DNA"/>
</dbReference>
<reference evidence="1 2" key="1">
    <citation type="submission" date="2019-09" db="EMBL/GenBank/DDBJ databases">
        <title>Taxonomy of Antarctic Massilia spp.: description of Massilia rubra sp. nov., Massilia aquatica sp. nov., Massilia mucilaginosa sp. nov., Massilia frigida sp. nov. isolated from streams, lakes and regoliths.</title>
        <authorList>
            <person name="Holochova P."/>
            <person name="Sedlacek I."/>
            <person name="Kralova S."/>
            <person name="Maslanova I."/>
            <person name="Busse H.-J."/>
            <person name="Stankova E."/>
            <person name="Vrbovska V."/>
            <person name="Kovarovic V."/>
            <person name="Bartak M."/>
            <person name="Svec P."/>
            <person name="Pantucek R."/>
        </authorList>
    </citation>
    <scope>NUCLEOTIDE SEQUENCE [LARGE SCALE GENOMIC DNA]</scope>
    <source>
        <strain evidence="1 2">CCM 8693</strain>
    </source>
</reference>
<evidence type="ECO:0000313" key="2">
    <source>
        <dbReference type="Proteomes" id="UP000819052"/>
    </source>
</evidence>
<dbReference type="RefSeq" id="WP_167078959.1">
    <property type="nucleotide sequence ID" value="NZ_VVIW01000016.1"/>
</dbReference>
<gene>
    <name evidence="1" type="ORF">F1609_22715</name>
</gene>
<name>A0ABX0M6W7_9BURK</name>
<dbReference type="Proteomes" id="UP000819052">
    <property type="component" value="Unassembled WGS sequence"/>
</dbReference>